<accession>A0A6J7MZT3</accession>
<evidence type="ECO:0000313" key="2">
    <source>
        <dbReference type="EMBL" id="CAB4672712.1"/>
    </source>
</evidence>
<sequence>MRDFPQIPVTSQDPRIEGSLEVSCETCIMRASAACDDCVVSFFCNESSESAVVLNLEEQRTLRMLANAGMVPTLRHRAVS</sequence>
<dbReference type="AlphaFoldDB" id="A0A6J7MZT3"/>
<evidence type="ECO:0000313" key="3">
    <source>
        <dbReference type="EMBL" id="CAB4754941.1"/>
    </source>
</evidence>
<reference evidence="4" key="1">
    <citation type="submission" date="2020-05" db="EMBL/GenBank/DDBJ databases">
        <authorList>
            <person name="Chiriac C."/>
            <person name="Salcher M."/>
            <person name="Ghai R."/>
            <person name="Kavagutti S V."/>
        </authorList>
    </citation>
    <scope>NUCLEOTIDE SEQUENCE</scope>
</reference>
<protein>
    <submittedName>
        <fullName evidence="4">Unannotated protein</fullName>
    </submittedName>
</protein>
<organism evidence="4">
    <name type="scientific">freshwater metagenome</name>
    <dbReference type="NCBI Taxonomy" id="449393"/>
    <lineage>
        <taxon>unclassified sequences</taxon>
        <taxon>metagenomes</taxon>
        <taxon>ecological metagenomes</taxon>
    </lineage>
</organism>
<evidence type="ECO:0000313" key="4">
    <source>
        <dbReference type="EMBL" id="CAB4986521.1"/>
    </source>
</evidence>
<dbReference type="EMBL" id="CAEZSE010000012">
    <property type="protein sequence ID" value="CAB4530121.1"/>
    <property type="molecule type" value="Genomic_DNA"/>
</dbReference>
<proteinExistence type="predicted"/>
<dbReference type="EMBL" id="CAEZZK010000045">
    <property type="protein sequence ID" value="CAB4754941.1"/>
    <property type="molecule type" value="Genomic_DNA"/>
</dbReference>
<gene>
    <name evidence="1" type="ORF">UFOPK1353_00129</name>
    <name evidence="2" type="ORF">UFOPK2292_00892</name>
    <name evidence="3" type="ORF">UFOPK2855_00354</name>
    <name evidence="4" type="ORF">UFOPK4020_00011</name>
</gene>
<name>A0A6J7MZT3_9ZZZZ</name>
<dbReference type="EMBL" id="CAEZWU010000129">
    <property type="protein sequence ID" value="CAB4672712.1"/>
    <property type="molecule type" value="Genomic_DNA"/>
</dbReference>
<evidence type="ECO:0000313" key="1">
    <source>
        <dbReference type="EMBL" id="CAB4530121.1"/>
    </source>
</evidence>
<dbReference type="EMBL" id="CAFBOV010000002">
    <property type="protein sequence ID" value="CAB4986521.1"/>
    <property type="molecule type" value="Genomic_DNA"/>
</dbReference>